<accession>A0AAU8LS33</accession>
<reference evidence="2" key="1">
    <citation type="journal article" date="2024" name="Syst. Appl. Microbiol.">
        <title>First single-strain enrichments of Electrothrix cable bacteria, description of E. aestuarii sp. nov. and E. rattekaaiensis sp. nov., and proposal of a cable bacteria taxonomy following the rules of the SeqCode.</title>
        <authorList>
            <person name="Plum-Jensen L.E."/>
            <person name="Schramm A."/>
            <person name="Marshall I.P.G."/>
        </authorList>
    </citation>
    <scope>NUCLEOTIDE SEQUENCE</scope>
    <source>
        <strain evidence="2">Rat1</strain>
    </source>
</reference>
<dbReference type="KEGG" id="eaj:Q3M24_16980"/>
<proteinExistence type="predicted"/>
<dbReference type="InterPro" id="IPR016833">
    <property type="entry name" value="Put_Na-Bile_cotransptr"/>
</dbReference>
<organism evidence="2">
    <name type="scientific">Candidatus Electrothrix aestuarii</name>
    <dbReference type="NCBI Taxonomy" id="3062594"/>
    <lineage>
        <taxon>Bacteria</taxon>
        <taxon>Pseudomonadati</taxon>
        <taxon>Thermodesulfobacteriota</taxon>
        <taxon>Desulfobulbia</taxon>
        <taxon>Desulfobulbales</taxon>
        <taxon>Desulfobulbaceae</taxon>
        <taxon>Candidatus Electrothrix</taxon>
    </lineage>
</organism>
<feature type="transmembrane region" description="Helical" evidence="1">
    <location>
        <begin position="281"/>
        <end position="303"/>
    </location>
</feature>
<keyword evidence="1" id="KW-0472">Membrane</keyword>
<dbReference type="InterPro" id="IPR038770">
    <property type="entry name" value="Na+/solute_symporter_sf"/>
</dbReference>
<dbReference type="AlphaFoldDB" id="A0AAU8LS33"/>
<dbReference type="PANTHER" id="PTHR18640">
    <property type="entry name" value="SOLUTE CARRIER FAMILY 10 MEMBER 7"/>
    <property type="match status" value="1"/>
</dbReference>
<dbReference type="Gene3D" id="1.20.1530.20">
    <property type="match status" value="1"/>
</dbReference>
<name>A0AAU8LS33_9BACT</name>
<evidence type="ECO:0000256" key="1">
    <source>
        <dbReference type="SAM" id="Phobius"/>
    </source>
</evidence>
<protein>
    <submittedName>
        <fullName evidence="2">Bile acid:sodium symporter</fullName>
    </submittedName>
</protein>
<dbReference type="Pfam" id="PF13593">
    <property type="entry name" value="SBF_like"/>
    <property type="match status" value="1"/>
</dbReference>
<feature type="transmembrane region" description="Helical" evidence="1">
    <location>
        <begin position="33"/>
        <end position="55"/>
    </location>
</feature>
<keyword evidence="1" id="KW-1133">Transmembrane helix</keyword>
<feature type="transmembrane region" description="Helical" evidence="1">
    <location>
        <begin position="119"/>
        <end position="138"/>
    </location>
</feature>
<evidence type="ECO:0000313" key="2">
    <source>
        <dbReference type="EMBL" id="XCN71986.1"/>
    </source>
</evidence>
<feature type="transmembrane region" description="Helical" evidence="1">
    <location>
        <begin position="254"/>
        <end position="275"/>
    </location>
</feature>
<feature type="transmembrane region" description="Helical" evidence="1">
    <location>
        <begin position="90"/>
        <end position="112"/>
    </location>
</feature>
<dbReference type="EMBL" id="CP159373">
    <property type="protein sequence ID" value="XCN71986.1"/>
    <property type="molecule type" value="Genomic_DNA"/>
</dbReference>
<gene>
    <name evidence="2" type="ORF">Q3M24_16980</name>
</gene>
<feature type="transmembrane region" description="Helical" evidence="1">
    <location>
        <begin position="220"/>
        <end position="242"/>
    </location>
</feature>
<feature type="transmembrane region" description="Helical" evidence="1">
    <location>
        <begin position="188"/>
        <end position="208"/>
    </location>
</feature>
<reference evidence="2" key="2">
    <citation type="submission" date="2024-06" db="EMBL/GenBank/DDBJ databases">
        <authorList>
            <person name="Plum-Jensen L.E."/>
            <person name="Schramm A."/>
            <person name="Marshall I.P.G."/>
        </authorList>
    </citation>
    <scope>NUCLEOTIDE SEQUENCE</scope>
    <source>
        <strain evidence="2">Rat1</strain>
    </source>
</reference>
<keyword evidence="1" id="KW-0812">Transmembrane</keyword>
<feature type="transmembrane region" description="Helical" evidence="1">
    <location>
        <begin position="158"/>
        <end position="176"/>
    </location>
</feature>
<feature type="transmembrane region" description="Helical" evidence="1">
    <location>
        <begin position="62"/>
        <end position="84"/>
    </location>
</feature>
<dbReference type="PANTHER" id="PTHR18640:SF10">
    <property type="entry name" value="SODIUM_METABOLITE COTRANSPORTER BASS4, CHLOROPLASTIC-RELATED"/>
    <property type="match status" value="1"/>
</dbReference>
<sequence length="312" mass="33362">MRQYFLPLGLILAAIFALMFPQAGVYLTGRGGIKLTILIIFLVSGYQTVTAGIPLNRGLLKIFLSAAIISLIVTPLLGLAISTLLALPSFLVIGLLIICAVPPTLSSGIVITGVSGGNAVLALLLTVSLNLTGILTLPPMLHLCLKAGGPVTINQWDLFIKMLLLVLLPFIIGKLLRTVLNKQKVSANWSYVNSSCVILAVYISLSVSRQEFFRTGLGEYLAVLSSVSIIHFLLLGLNILAAKILQLNSEDAKALLFVASQKTLPVSLAVLAGLHQDTGNAVIVCLLFHFVQLFVDSILASRLRSSAQCIHR</sequence>